<dbReference type="AlphaFoldDB" id="A0A6V8LP28"/>
<reference evidence="2 3" key="2">
    <citation type="submission" date="2020-05" db="EMBL/GenBank/DDBJ databases">
        <title>Draft genome sequence of Desulfovibrio sp. strainFSS-1.</title>
        <authorList>
            <person name="Shimoshige H."/>
            <person name="Kobayashi H."/>
            <person name="Maekawa T."/>
        </authorList>
    </citation>
    <scope>NUCLEOTIDE SEQUENCE [LARGE SCALE GENOMIC DNA]</scope>
    <source>
        <strain evidence="2 3">SIID29052-01</strain>
    </source>
</reference>
<feature type="region of interest" description="Disordered" evidence="1">
    <location>
        <begin position="148"/>
        <end position="173"/>
    </location>
</feature>
<proteinExistence type="predicted"/>
<evidence type="ECO:0000313" key="2">
    <source>
        <dbReference type="EMBL" id="GFK92251.1"/>
    </source>
</evidence>
<gene>
    <name evidence="2" type="ORF">NNJEOMEG_00073</name>
</gene>
<organism evidence="2 3">
    <name type="scientific">Fundidesulfovibrio magnetotacticus</name>
    <dbReference type="NCBI Taxonomy" id="2730080"/>
    <lineage>
        <taxon>Bacteria</taxon>
        <taxon>Pseudomonadati</taxon>
        <taxon>Thermodesulfobacteriota</taxon>
        <taxon>Desulfovibrionia</taxon>
        <taxon>Desulfovibrionales</taxon>
        <taxon>Desulfovibrionaceae</taxon>
        <taxon>Fundidesulfovibrio</taxon>
    </lineage>
</organism>
<dbReference type="Proteomes" id="UP000494245">
    <property type="component" value="Unassembled WGS sequence"/>
</dbReference>
<keyword evidence="3" id="KW-1185">Reference proteome</keyword>
<evidence type="ECO:0000313" key="3">
    <source>
        <dbReference type="Proteomes" id="UP000494245"/>
    </source>
</evidence>
<reference evidence="2 3" key="1">
    <citation type="submission" date="2020-04" db="EMBL/GenBank/DDBJ databases">
        <authorList>
            <consortium name="Desulfovibrio sp. FSS-1 genome sequencing consortium"/>
            <person name="Shimoshige H."/>
            <person name="Kobayashi H."/>
            <person name="Maekawa T."/>
        </authorList>
    </citation>
    <scope>NUCLEOTIDE SEQUENCE [LARGE SCALE GENOMIC DNA]</scope>
    <source>
        <strain evidence="2 3">SIID29052-01</strain>
    </source>
</reference>
<accession>A0A6V8LP28</accession>
<sequence>MPHQQASGLSGQFYAHWALLQQEARRRFPRQEALADLALTYLHEKCSENDWRRLKEFQGNCSFKTFLRAVAVRLLEDFARARFGRRRPPKWLLLKGGFWERLFRLLCLEGLGRQAAVETYDALSPGAPGRRALLDACTAILENIPDCGSSAPRETSLDDAPEPPAPSEPCAHQHDPEDILAIRERVAFLQAFRLCLDLPGEDGPDPDPEFARRVLETMRPRLELTAEERLFLRLVHQDGLGVSEAGRMLGLGQDQAHGRMRRLLGRIKVKVREVLESLGVSEHSIEFLRILGVP</sequence>
<dbReference type="EMBL" id="BLTE01000001">
    <property type="protein sequence ID" value="GFK92251.1"/>
    <property type="molecule type" value="Genomic_DNA"/>
</dbReference>
<dbReference type="RefSeq" id="WP_173080217.1">
    <property type="nucleotide sequence ID" value="NZ_BLTE01000001.1"/>
</dbReference>
<name>A0A6V8LP28_9BACT</name>
<comment type="caution">
    <text evidence="2">The sequence shown here is derived from an EMBL/GenBank/DDBJ whole genome shotgun (WGS) entry which is preliminary data.</text>
</comment>
<protein>
    <submittedName>
        <fullName evidence="2">Uncharacterized protein</fullName>
    </submittedName>
</protein>
<evidence type="ECO:0000256" key="1">
    <source>
        <dbReference type="SAM" id="MobiDB-lite"/>
    </source>
</evidence>